<evidence type="ECO:0000313" key="2">
    <source>
        <dbReference type="EMBL" id="GGY64315.1"/>
    </source>
</evidence>
<reference evidence="2" key="1">
    <citation type="journal article" date="2014" name="Int. J. Syst. Evol. Microbiol.">
        <title>Complete genome sequence of Corynebacterium casei LMG S-19264T (=DSM 44701T), isolated from a smear-ripened cheese.</title>
        <authorList>
            <consortium name="US DOE Joint Genome Institute (JGI-PGF)"/>
            <person name="Walter F."/>
            <person name="Albersmeier A."/>
            <person name="Kalinowski J."/>
            <person name="Ruckert C."/>
        </authorList>
    </citation>
    <scope>NUCLEOTIDE SEQUENCE</scope>
    <source>
        <strain evidence="2">KCTC 12343</strain>
    </source>
</reference>
<reference evidence="2" key="3">
    <citation type="submission" date="2022-12" db="EMBL/GenBank/DDBJ databases">
        <authorList>
            <person name="Sun Q."/>
            <person name="Kim S."/>
        </authorList>
    </citation>
    <scope>NUCLEOTIDE SEQUENCE</scope>
    <source>
        <strain evidence="2">KCTC 12343</strain>
    </source>
</reference>
<evidence type="ECO:0000313" key="5">
    <source>
        <dbReference type="Proteomes" id="UP000628442"/>
    </source>
</evidence>
<feature type="transmembrane region" description="Helical" evidence="1">
    <location>
        <begin position="46"/>
        <end position="68"/>
    </location>
</feature>
<feature type="transmembrane region" description="Helical" evidence="1">
    <location>
        <begin position="12"/>
        <end position="34"/>
    </location>
</feature>
<sequence length="142" mass="15071">MTIVIGAAGSALLTIFAAPLLAGAIACALTFLFMWPRTRREGWVRFICAIAMAGIAGPFLLAALHSWWPTLFVSAGSVMALCGIDASLGVAIVAVPMLVVAALPAWWLLGGVVRWLDRRRDQDIAEIARAAAQAVKDVRNSL</sequence>
<keyword evidence="4" id="KW-1185">Reference proteome</keyword>
<accession>A0A411X2J2</accession>
<dbReference type="EMBL" id="BMWV01000018">
    <property type="protein sequence ID" value="GGY64315.1"/>
    <property type="molecule type" value="Genomic_DNA"/>
</dbReference>
<name>A0A411X2J2_9BURK</name>
<keyword evidence="1" id="KW-1133">Transmembrane helix</keyword>
<organism evidence="2 5">
    <name type="scientific">Pseudoduganella albidiflava</name>
    <dbReference type="NCBI Taxonomy" id="321983"/>
    <lineage>
        <taxon>Bacteria</taxon>
        <taxon>Pseudomonadati</taxon>
        <taxon>Pseudomonadota</taxon>
        <taxon>Betaproteobacteria</taxon>
        <taxon>Burkholderiales</taxon>
        <taxon>Oxalobacteraceae</taxon>
        <taxon>Telluria group</taxon>
        <taxon>Pseudoduganella</taxon>
    </lineage>
</organism>
<feature type="transmembrane region" description="Helical" evidence="1">
    <location>
        <begin position="88"/>
        <end position="109"/>
    </location>
</feature>
<evidence type="ECO:0008006" key="6">
    <source>
        <dbReference type="Google" id="ProtNLM"/>
    </source>
</evidence>
<protein>
    <recommendedName>
        <fullName evidence="6">Phage holin family protein</fullName>
    </recommendedName>
</protein>
<evidence type="ECO:0000313" key="3">
    <source>
        <dbReference type="EMBL" id="QBI03210.1"/>
    </source>
</evidence>
<dbReference type="RefSeq" id="WP_131147313.1">
    <property type="nucleotide sequence ID" value="NZ_BMWV01000018.1"/>
</dbReference>
<dbReference type="EMBL" id="CP036401">
    <property type="protein sequence ID" value="QBI03210.1"/>
    <property type="molecule type" value="Genomic_DNA"/>
</dbReference>
<reference evidence="3 4" key="2">
    <citation type="submission" date="2019-02" db="EMBL/GenBank/DDBJ databases">
        <title>Draft Genome Sequences of Six Type Strains of the Genus Massilia.</title>
        <authorList>
            <person name="Miess H."/>
            <person name="Frediansyhah A."/>
            <person name="Gross H."/>
        </authorList>
    </citation>
    <scope>NUCLEOTIDE SEQUENCE [LARGE SCALE GENOMIC DNA]</scope>
    <source>
        <strain evidence="3 4">DSM 17472</strain>
    </source>
</reference>
<evidence type="ECO:0000256" key="1">
    <source>
        <dbReference type="SAM" id="Phobius"/>
    </source>
</evidence>
<proteinExistence type="predicted"/>
<gene>
    <name evidence="3" type="ORF">EYF70_22030</name>
    <name evidence="2" type="ORF">GCM10007387_53360</name>
</gene>
<keyword evidence="1" id="KW-0812">Transmembrane</keyword>
<dbReference type="Proteomes" id="UP000628442">
    <property type="component" value="Unassembled WGS sequence"/>
</dbReference>
<evidence type="ECO:0000313" key="4">
    <source>
        <dbReference type="Proteomes" id="UP000292307"/>
    </source>
</evidence>
<dbReference type="OrthoDB" id="8656040at2"/>
<keyword evidence="1" id="KW-0472">Membrane</keyword>
<dbReference type="AlphaFoldDB" id="A0A411X2J2"/>
<dbReference type="Proteomes" id="UP000292307">
    <property type="component" value="Chromosome"/>
</dbReference>